<evidence type="ECO:0000259" key="6">
    <source>
        <dbReference type="Pfam" id="PF01490"/>
    </source>
</evidence>
<dbReference type="Pfam" id="PF01490">
    <property type="entry name" value="Aa_trans"/>
    <property type="match status" value="1"/>
</dbReference>
<feature type="transmembrane region" description="Helical" evidence="5">
    <location>
        <begin position="121"/>
        <end position="147"/>
    </location>
</feature>
<evidence type="ECO:0000256" key="1">
    <source>
        <dbReference type="ARBA" id="ARBA00004141"/>
    </source>
</evidence>
<evidence type="ECO:0000313" key="8">
    <source>
        <dbReference type="Proteomes" id="UP001217089"/>
    </source>
</evidence>
<proteinExistence type="predicted"/>
<evidence type="ECO:0000313" key="7">
    <source>
        <dbReference type="EMBL" id="KAJ8297597.1"/>
    </source>
</evidence>
<feature type="domain" description="Amino acid transporter transmembrane" evidence="6">
    <location>
        <begin position="107"/>
        <end position="180"/>
    </location>
</feature>
<dbReference type="PANTHER" id="PTHR22950:SF349">
    <property type="entry name" value="AMINO ACID TRANSPORTER TRANSMEMBRANE DOMAIN-CONTAINING PROTEIN"/>
    <property type="match status" value="1"/>
</dbReference>
<keyword evidence="4 5" id="KW-0472">Membrane</keyword>
<sequence length="187" mass="21300">MMHLLKGNIGTGILAMPVAIKYAGLWSSPLNVSEMVVRLWIMEVIQSFHPDDPDIKVYMAITTALLIPYSFVKNLRALAPFSMTFYSVPRYNKGPTRYQHKTKFLFLVLPLQNKMKDRAAFGGWFGVLDLGMTIVTCLYTSIGFYGYLKFGADVQGSITLNLPAKDWYRHFYSNIYIFNSCQSNVPK</sequence>
<gene>
    <name evidence="7" type="ORF">KUTeg_024128</name>
</gene>
<accession>A0ABQ9E213</accession>
<name>A0ABQ9E213_TEGGR</name>
<dbReference type="PANTHER" id="PTHR22950">
    <property type="entry name" value="AMINO ACID TRANSPORTER"/>
    <property type="match status" value="1"/>
</dbReference>
<evidence type="ECO:0000256" key="2">
    <source>
        <dbReference type="ARBA" id="ARBA00022692"/>
    </source>
</evidence>
<comment type="subcellular location">
    <subcellularLocation>
        <location evidence="1">Membrane</location>
        <topology evidence="1">Multi-pass membrane protein</topology>
    </subcellularLocation>
</comment>
<keyword evidence="2 5" id="KW-0812">Transmembrane</keyword>
<evidence type="ECO:0000256" key="4">
    <source>
        <dbReference type="ARBA" id="ARBA00023136"/>
    </source>
</evidence>
<protein>
    <recommendedName>
        <fullName evidence="6">Amino acid transporter transmembrane domain-containing protein</fullName>
    </recommendedName>
</protein>
<comment type="caution">
    <text evidence="7">The sequence shown here is derived from an EMBL/GenBank/DDBJ whole genome shotgun (WGS) entry which is preliminary data.</text>
</comment>
<dbReference type="Proteomes" id="UP001217089">
    <property type="component" value="Unassembled WGS sequence"/>
</dbReference>
<evidence type="ECO:0000256" key="3">
    <source>
        <dbReference type="ARBA" id="ARBA00022989"/>
    </source>
</evidence>
<feature type="transmembrane region" description="Helical" evidence="5">
    <location>
        <begin position="55"/>
        <end position="72"/>
    </location>
</feature>
<dbReference type="InterPro" id="IPR013057">
    <property type="entry name" value="AA_transpt_TM"/>
</dbReference>
<dbReference type="EMBL" id="JARBDR010000923">
    <property type="protein sequence ID" value="KAJ8297597.1"/>
    <property type="molecule type" value="Genomic_DNA"/>
</dbReference>
<evidence type="ECO:0000256" key="5">
    <source>
        <dbReference type="SAM" id="Phobius"/>
    </source>
</evidence>
<reference evidence="7 8" key="1">
    <citation type="submission" date="2022-12" db="EMBL/GenBank/DDBJ databases">
        <title>Chromosome-level genome of Tegillarca granosa.</title>
        <authorList>
            <person name="Kim J."/>
        </authorList>
    </citation>
    <scope>NUCLEOTIDE SEQUENCE [LARGE SCALE GENOMIC DNA]</scope>
    <source>
        <strain evidence="7">Teg-2019</strain>
        <tissue evidence="7">Adductor muscle</tissue>
    </source>
</reference>
<organism evidence="7 8">
    <name type="scientific">Tegillarca granosa</name>
    <name type="common">Malaysian cockle</name>
    <name type="synonym">Anadara granosa</name>
    <dbReference type="NCBI Taxonomy" id="220873"/>
    <lineage>
        <taxon>Eukaryota</taxon>
        <taxon>Metazoa</taxon>
        <taxon>Spiralia</taxon>
        <taxon>Lophotrochozoa</taxon>
        <taxon>Mollusca</taxon>
        <taxon>Bivalvia</taxon>
        <taxon>Autobranchia</taxon>
        <taxon>Pteriomorphia</taxon>
        <taxon>Arcoida</taxon>
        <taxon>Arcoidea</taxon>
        <taxon>Arcidae</taxon>
        <taxon>Tegillarca</taxon>
    </lineage>
</organism>
<keyword evidence="8" id="KW-1185">Reference proteome</keyword>
<keyword evidence="3 5" id="KW-1133">Transmembrane helix</keyword>